<dbReference type="NCBIfam" id="TIGR04183">
    <property type="entry name" value="Por_Secre_tail"/>
    <property type="match status" value="1"/>
</dbReference>
<dbReference type="InterPro" id="IPR026444">
    <property type="entry name" value="Secre_tail"/>
</dbReference>
<name>A0A0A2MNV7_9FLAO</name>
<gene>
    <name evidence="4" type="ORF">Q767_13810</name>
</gene>
<feature type="chain" id="PRO_5001992626" evidence="2">
    <location>
        <begin position="20"/>
        <end position="321"/>
    </location>
</feature>
<evidence type="ECO:0000256" key="1">
    <source>
        <dbReference type="ARBA" id="ARBA00022729"/>
    </source>
</evidence>
<keyword evidence="5" id="KW-1185">Reference proteome</keyword>
<protein>
    <submittedName>
        <fullName evidence="4">Secretion protein</fullName>
    </submittedName>
</protein>
<dbReference type="PATRIC" id="fig|1107311.5.peg.1281"/>
<dbReference type="STRING" id="1107311.Q767_13810"/>
<dbReference type="OrthoDB" id="866189at2"/>
<evidence type="ECO:0000313" key="4">
    <source>
        <dbReference type="EMBL" id="KGO94009.1"/>
    </source>
</evidence>
<dbReference type="eggNOG" id="COG3291">
    <property type="taxonomic scope" value="Bacteria"/>
</dbReference>
<organism evidence="4 5">
    <name type="scientific">Flavobacterium enshiense DK69</name>
    <dbReference type="NCBI Taxonomy" id="1107311"/>
    <lineage>
        <taxon>Bacteria</taxon>
        <taxon>Pseudomonadati</taxon>
        <taxon>Bacteroidota</taxon>
        <taxon>Flavobacteriia</taxon>
        <taxon>Flavobacteriales</taxon>
        <taxon>Flavobacteriaceae</taxon>
        <taxon>Flavobacterium</taxon>
    </lineage>
</organism>
<dbReference type="RefSeq" id="WP_035630766.1">
    <property type="nucleotide sequence ID" value="NZ_AVCS01000011.1"/>
</dbReference>
<reference evidence="4 5" key="2">
    <citation type="journal article" date="2015" name="Stand. Genomic Sci.">
        <title>High quality draft genomic sequence of Flavobacterium enshiense DK69(T) and comparison among Flavobacterium genomes.</title>
        <authorList>
            <person name="Zeng Z."/>
            <person name="Chen C."/>
            <person name="Du H."/>
            <person name="Wang G."/>
            <person name="Li M."/>
        </authorList>
    </citation>
    <scope>NUCLEOTIDE SEQUENCE [LARGE SCALE GENOMIC DNA]</scope>
    <source>
        <strain evidence="4 5">DK69</strain>
    </source>
</reference>
<reference evidence="5" key="1">
    <citation type="submission" date="2013-09" db="EMBL/GenBank/DDBJ databases">
        <authorList>
            <person name="Zeng Z."/>
            <person name="Chen C."/>
        </authorList>
    </citation>
    <scope>NUCLEOTIDE SEQUENCE [LARGE SCALE GENOMIC DNA]</scope>
    <source>
        <strain evidence="5">DK69</strain>
    </source>
</reference>
<dbReference type="Proteomes" id="UP000030149">
    <property type="component" value="Unassembled WGS sequence"/>
</dbReference>
<keyword evidence="1 2" id="KW-0732">Signal</keyword>
<dbReference type="EMBL" id="JRLZ01000017">
    <property type="protein sequence ID" value="KGO94009.1"/>
    <property type="molecule type" value="Genomic_DNA"/>
</dbReference>
<comment type="caution">
    <text evidence="4">The sequence shown here is derived from an EMBL/GenBank/DDBJ whole genome shotgun (WGS) entry which is preliminary data.</text>
</comment>
<accession>A0A0A2MNV7</accession>
<feature type="signal peptide" evidence="2">
    <location>
        <begin position="1"/>
        <end position="19"/>
    </location>
</feature>
<feature type="domain" description="Secretion system C-terminal sorting" evidence="3">
    <location>
        <begin position="252"/>
        <end position="319"/>
    </location>
</feature>
<evidence type="ECO:0000313" key="5">
    <source>
        <dbReference type="Proteomes" id="UP000030149"/>
    </source>
</evidence>
<dbReference type="Pfam" id="PF18962">
    <property type="entry name" value="Por_Secre_tail"/>
    <property type="match status" value="1"/>
</dbReference>
<proteinExistence type="predicted"/>
<evidence type="ECO:0000259" key="3">
    <source>
        <dbReference type="Pfam" id="PF18962"/>
    </source>
</evidence>
<sequence>MQKVISLLVVLLSTTQLMAQSYAPAAGLNGSTAIHKNDISFVAWASNVSISRGYKKISDPSMGVASSGVPENAVGFPSGAVVSLGDGGQATATFNTPIADRQGFDFAVFENGNTGYLELALVKVSSDGINFFGFPNHSQTQTNSQIGTFGTPSAPYLYNLAGKYEASYGTPFDLSEIPDNPLLDKQNIAFVKIIDVVGSIDPAYATYDSYGNVINDSYPTPFDSGGFDLQAVGVMHQQVLNIDDFESEYFSMYPNPADEIVFFDKLPADAVKIYDMSGRLVKSIILSKEKSVEVSDLFDGIYMVEIISGNHKEIKKIIIKH</sequence>
<dbReference type="AlphaFoldDB" id="A0A0A2MNV7"/>
<evidence type="ECO:0000256" key="2">
    <source>
        <dbReference type="SAM" id="SignalP"/>
    </source>
</evidence>
<dbReference type="eggNOG" id="COG2356">
    <property type="taxonomic scope" value="Bacteria"/>
</dbReference>